<keyword evidence="2" id="KW-1185">Reference proteome</keyword>
<gene>
    <name evidence="1" type="ORF">BLX24_28480</name>
</gene>
<reference evidence="1 2" key="1">
    <citation type="submission" date="2016-10" db="EMBL/GenBank/DDBJ databases">
        <title>Arsenicibacter rosenii gen. nov., sp. nov., an efficient arsenic-methylating bacterium isolated from an arsenic-contaminated paddy soil.</title>
        <authorList>
            <person name="Huang K."/>
        </authorList>
    </citation>
    <scope>NUCLEOTIDE SEQUENCE [LARGE SCALE GENOMIC DNA]</scope>
    <source>
        <strain evidence="1 2">SM-1</strain>
    </source>
</reference>
<proteinExistence type="predicted"/>
<dbReference type="AlphaFoldDB" id="A0A1S2VBR9"/>
<dbReference type="Proteomes" id="UP000181790">
    <property type="component" value="Unassembled WGS sequence"/>
</dbReference>
<name>A0A1S2VBR9_9BACT</name>
<sequence>MKSANIPGPADLERLAAEYDEMNLSDDGYATALAGGDDPKALRLAPGDEYHTVAYSETRGFHWQRHIVEAEAGESFARSQSMQDLIDFGGYERY</sequence>
<evidence type="ECO:0000313" key="1">
    <source>
        <dbReference type="EMBL" id="OIN55755.1"/>
    </source>
</evidence>
<protein>
    <submittedName>
        <fullName evidence="1">Uncharacterized protein</fullName>
    </submittedName>
</protein>
<dbReference type="RefSeq" id="WP_071506640.1">
    <property type="nucleotide sequence ID" value="NZ_MORL01000038.1"/>
</dbReference>
<evidence type="ECO:0000313" key="2">
    <source>
        <dbReference type="Proteomes" id="UP000181790"/>
    </source>
</evidence>
<dbReference type="EMBL" id="MORL01000038">
    <property type="protein sequence ID" value="OIN55755.1"/>
    <property type="molecule type" value="Genomic_DNA"/>
</dbReference>
<comment type="caution">
    <text evidence="1">The sequence shown here is derived from an EMBL/GenBank/DDBJ whole genome shotgun (WGS) entry which is preliminary data.</text>
</comment>
<accession>A0A1S2VBR9</accession>
<organism evidence="1 2">
    <name type="scientific">Arsenicibacter rosenii</name>
    <dbReference type="NCBI Taxonomy" id="1750698"/>
    <lineage>
        <taxon>Bacteria</taxon>
        <taxon>Pseudomonadati</taxon>
        <taxon>Bacteroidota</taxon>
        <taxon>Cytophagia</taxon>
        <taxon>Cytophagales</taxon>
        <taxon>Spirosomataceae</taxon>
        <taxon>Arsenicibacter</taxon>
    </lineage>
</organism>